<comment type="caution">
    <text evidence="1">The sequence shown here is derived from an EMBL/GenBank/DDBJ whole genome shotgun (WGS) entry which is preliminary data.</text>
</comment>
<accession>A0ACB7Z9D0</accession>
<reference evidence="1 2" key="1">
    <citation type="journal article" date="2021" name="Hortic Res">
        <title>High-quality reference genome and annotation aids understanding of berry development for evergreen blueberry (Vaccinium darrowii).</title>
        <authorList>
            <person name="Yu J."/>
            <person name="Hulse-Kemp A.M."/>
            <person name="Babiker E."/>
            <person name="Staton M."/>
        </authorList>
    </citation>
    <scope>NUCLEOTIDE SEQUENCE [LARGE SCALE GENOMIC DNA]</scope>
    <source>
        <strain evidence="2">cv. NJ 8807/NJ 8810</strain>
        <tissue evidence="1">Young leaf</tissue>
    </source>
</reference>
<name>A0ACB7Z9D0_9ERIC</name>
<proteinExistence type="predicted"/>
<evidence type="ECO:0000313" key="1">
    <source>
        <dbReference type="EMBL" id="KAH7862354.1"/>
    </source>
</evidence>
<keyword evidence="2" id="KW-1185">Reference proteome</keyword>
<organism evidence="1 2">
    <name type="scientific">Vaccinium darrowii</name>
    <dbReference type="NCBI Taxonomy" id="229202"/>
    <lineage>
        <taxon>Eukaryota</taxon>
        <taxon>Viridiplantae</taxon>
        <taxon>Streptophyta</taxon>
        <taxon>Embryophyta</taxon>
        <taxon>Tracheophyta</taxon>
        <taxon>Spermatophyta</taxon>
        <taxon>Magnoliopsida</taxon>
        <taxon>eudicotyledons</taxon>
        <taxon>Gunneridae</taxon>
        <taxon>Pentapetalae</taxon>
        <taxon>asterids</taxon>
        <taxon>Ericales</taxon>
        <taxon>Ericaceae</taxon>
        <taxon>Vaccinioideae</taxon>
        <taxon>Vaccinieae</taxon>
        <taxon>Vaccinium</taxon>
    </lineage>
</organism>
<evidence type="ECO:0000313" key="2">
    <source>
        <dbReference type="Proteomes" id="UP000828048"/>
    </source>
</evidence>
<gene>
    <name evidence="1" type="ORF">Vadar_003643</name>
</gene>
<dbReference type="Proteomes" id="UP000828048">
    <property type="component" value="Chromosome 12"/>
</dbReference>
<dbReference type="EMBL" id="CM037162">
    <property type="protein sequence ID" value="KAH7862354.1"/>
    <property type="molecule type" value="Genomic_DNA"/>
</dbReference>
<sequence length="327" mass="37162">MSVRQNPTSFPLPHLTRSTGSSSLFTSTVHLPSSSSPPRHCCTLEHPHSLPLSGKMKLIRGLLRSVNLGSPYQFQLPPIVRAFSMNPNSGSDDSRGTNSFESHDDFERRIFGDDGFGSSSKSNAFYQKLERAEKAHDRSGFSSKFNLGNRSEFLDGLDDSFSSLSDGMDAKLRKEATYFEFDQNEIEKDGYGFRPDVPFRKWQTYETKELDLTKPGVPKPMVRDEFEVTTEEVLRKADFRNVRFLANFLTEAGIIIKRSKTKISAKAQRKVAREIKTARAFGLMPFTTMGTKRFAFGQTMENLDQDYEYDTYDTRSFVDEDQNPLRG</sequence>
<protein>
    <submittedName>
        <fullName evidence="1">Uncharacterized protein</fullName>
    </submittedName>
</protein>